<organism evidence="7 8">
    <name type="scientific">Polarella glacialis</name>
    <name type="common">Dinoflagellate</name>
    <dbReference type="NCBI Taxonomy" id="89957"/>
    <lineage>
        <taxon>Eukaryota</taxon>
        <taxon>Sar</taxon>
        <taxon>Alveolata</taxon>
        <taxon>Dinophyceae</taxon>
        <taxon>Suessiales</taxon>
        <taxon>Suessiaceae</taxon>
        <taxon>Polarella</taxon>
    </lineage>
</organism>
<evidence type="ECO:0000313" key="8">
    <source>
        <dbReference type="Proteomes" id="UP000654075"/>
    </source>
</evidence>
<keyword evidence="8" id="KW-1185">Reference proteome</keyword>
<protein>
    <recommendedName>
        <fullName evidence="1">Calmodulin</fullName>
    </recommendedName>
</protein>
<dbReference type="Gene3D" id="1.10.238.10">
    <property type="entry name" value="EF-hand"/>
    <property type="match status" value="1"/>
</dbReference>
<comment type="caution">
    <text evidence="7">The sequence shown here is derived from an EMBL/GenBank/DDBJ whole genome shotgun (WGS) entry which is preliminary data.</text>
</comment>
<accession>A0A813DAF2</accession>
<dbReference type="AlphaFoldDB" id="A0A813DAF2"/>
<evidence type="ECO:0000256" key="5">
    <source>
        <dbReference type="SAM" id="MobiDB-lite"/>
    </source>
</evidence>
<reference evidence="7" key="1">
    <citation type="submission" date="2021-02" db="EMBL/GenBank/DDBJ databases">
        <authorList>
            <person name="Dougan E. K."/>
            <person name="Rhodes N."/>
            <person name="Thang M."/>
            <person name="Chan C."/>
        </authorList>
    </citation>
    <scope>NUCLEOTIDE SEQUENCE</scope>
</reference>
<name>A0A813DAF2_POLGL</name>
<dbReference type="CDD" id="cd00051">
    <property type="entry name" value="EFh"/>
    <property type="match status" value="1"/>
</dbReference>
<keyword evidence="4" id="KW-0007">Acetylation</keyword>
<proteinExistence type="predicted"/>
<keyword evidence="2" id="KW-0479">Metal-binding</keyword>
<dbReference type="InterPro" id="IPR002048">
    <property type="entry name" value="EF_hand_dom"/>
</dbReference>
<gene>
    <name evidence="7" type="ORF">PGLA1383_LOCUS1582</name>
</gene>
<feature type="non-terminal residue" evidence="7">
    <location>
        <position position="110"/>
    </location>
</feature>
<dbReference type="Proteomes" id="UP000654075">
    <property type="component" value="Unassembled WGS sequence"/>
</dbReference>
<evidence type="ECO:0000313" key="7">
    <source>
        <dbReference type="EMBL" id="CAE8582585.1"/>
    </source>
</evidence>
<evidence type="ECO:0000256" key="4">
    <source>
        <dbReference type="ARBA" id="ARBA00022990"/>
    </source>
</evidence>
<dbReference type="GO" id="GO:0016460">
    <property type="term" value="C:myosin II complex"/>
    <property type="evidence" value="ECO:0007669"/>
    <property type="project" value="TreeGrafter"/>
</dbReference>
<dbReference type="SUPFAM" id="SSF47473">
    <property type="entry name" value="EF-hand"/>
    <property type="match status" value="1"/>
</dbReference>
<dbReference type="PANTHER" id="PTHR23048:SF0">
    <property type="entry name" value="CALMODULIN LIKE 3"/>
    <property type="match status" value="1"/>
</dbReference>
<dbReference type="OrthoDB" id="26525at2759"/>
<dbReference type="EMBL" id="CAJNNV010000430">
    <property type="protein sequence ID" value="CAE8582585.1"/>
    <property type="molecule type" value="Genomic_DNA"/>
</dbReference>
<keyword evidence="3" id="KW-0677">Repeat</keyword>
<dbReference type="InterPro" id="IPR011992">
    <property type="entry name" value="EF-hand-dom_pair"/>
</dbReference>
<dbReference type="GO" id="GO:0005509">
    <property type="term" value="F:calcium ion binding"/>
    <property type="evidence" value="ECO:0007669"/>
    <property type="project" value="InterPro"/>
</dbReference>
<evidence type="ECO:0000256" key="2">
    <source>
        <dbReference type="ARBA" id="ARBA00022723"/>
    </source>
</evidence>
<dbReference type="InterPro" id="IPR050230">
    <property type="entry name" value="CALM/Myosin/TropC-like"/>
</dbReference>
<evidence type="ECO:0000256" key="1">
    <source>
        <dbReference type="ARBA" id="ARBA00020786"/>
    </source>
</evidence>
<feature type="compositionally biased region" description="Basic and acidic residues" evidence="5">
    <location>
        <begin position="83"/>
        <end position="95"/>
    </location>
</feature>
<evidence type="ECO:0000256" key="3">
    <source>
        <dbReference type="ARBA" id="ARBA00022737"/>
    </source>
</evidence>
<feature type="domain" description="EF-hand" evidence="6">
    <location>
        <begin position="1"/>
        <end position="29"/>
    </location>
</feature>
<sequence length="110" mass="12181">ECFDLFDKDSDGKIKASELGDVLRSLGQILTQKEVSEMRAEVGGDLVGWEKFKDGARTLHFDKVLVSETSTSPSQQLIPRSNDVLKKHHEQDKISKRTTAGSLHLAHCCG</sequence>
<feature type="region of interest" description="Disordered" evidence="5">
    <location>
        <begin position="72"/>
        <end position="110"/>
    </location>
</feature>
<evidence type="ECO:0000259" key="6">
    <source>
        <dbReference type="PROSITE" id="PS50222"/>
    </source>
</evidence>
<dbReference type="PANTHER" id="PTHR23048">
    <property type="entry name" value="MYOSIN LIGHT CHAIN 1, 3"/>
    <property type="match status" value="1"/>
</dbReference>
<dbReference type="PROSITE" id="PS50222">
    <property type="entry name" value="EF_HAND_2"/>
    <property type="match status" value="1"/>
</dbReference>
<dbReference type="Pfam" id="PF13405">
    <property type="entry name" value="EF-hand_6"/>
    <property type="match status" value="1"/>
</dbReference>